<evidence type="ECO:0000256" key="2">
    <source>
        <dbReference type="ARBA" id="ARBA00023157"/>
    </source>
</evidence>
<gene>
    <name evidence="6" type="ORF">V5N11_030947</name>
</gene>
<dbReference type="FunFam" id="1.20.140.40:FF:000008">
    <property type="entry name" value="Invertase/pectin methylesterase inhibitor family protein"/>
    <property type="match status" value="1"/>
</dbReference>
<dbReference type="PANTHER" id="PTHR35357:SF8">
    <property type="entry name" value="OS01G0111000 PROTEIN"/>
    <property type="match status" value="1"/>
</dbReference>
<evidence type="ECO:0000256" key="3">
    <source>
        <dbReference type="ARBA" id="ARBA00038471"/>
    </source>
</evidence>
<organism evidence="6 7">
    <name type="scientific">Cardamine amara subsp. amara</name>
    <dbReference type="NCBI Taxonomy" id="228776"/>
    <lineage>
        <taxon>Eukaryota</taxon>
        <taxon>Viridiplantae</taxon>
        <taxon>Streptophyta</taxon>
        <taxon>Embryophyta</taxon>
        <taxon>Tracheophyta</taxon>
        <taxon>Spermatophyta</taxon>
        <taxon>Magnoliopsida</taxon>
        <taxon>eudicotyledons</taxon>
        <taxon>Gunneridae</taxon>
        <taxon>Pentapetalae</taxon>
        <taxon>rosids</taxon>
        <taxon>malvids</taxon>
        <taxon>Brassicales</taxon>
        <taxon>Brassicaceae</taxon>
        <taxon>Cardamineae</taxon>
        <taxon>Cardamine</taxon>
    </lineage>
</organism>
<comment type="similarity">
    <text evidence="3">Belongs to the PMEI family.</text>
</comment>
<dbReference type="SUPFAM" id="SSF101148">
    <property type="entry name" value="Plant invertase/pectin methylesterase inhibitor"/>
    <property type="match status" value="1"/>
</dbReference>
<feature type="domain" description="Pectinesterase inhibitor" evidence="5">
    <location>
        <begin position="22"/>
        <end position="169"/>
    </location>
</feature>
<keyword evidence="2" id="KW-1015">Disulfide bond</keyword>
<dbReference type="Gene3D" id="1.20.140.40">
    <property type="entry name" value="Invertase/pectin methylesterase inhibitor family protein"/>
    <property type="match status" value="1"/>
</dbReference>
<evidence type="ECO:0000313" key="6">
    <source>
        <dbReference type="EMBL" id="KAL1218003.1"/>
    </source>
</evidence>
<dbReference type="CDD" id="cd15797">
    <property type="entry name" value="PMEI"/>
    <property type="match status" value="1"/>
</dbReference>
<dbReference type="InterPro" id="IPR006501">
    <property type="entry name" value="Pectinesterase_inhib_dom"/>
</dbReference>
<dbReference type="InterPro" id="IPR035513">
    <property type="entry name" value="Invertase/methylesterase_inhib"/>
</dbReference>
<keyword evidence="1 4" id="KW-0732">Signal</keyword>
<accession>A0ABD1BLI2</accession>
<feature type="chain" id="PRO_5044840893" evidence="4">
    <location>
        <begin position="23"/>
        <end position="173"/>
    </location>
</feature>
<comment type="caution">
    <text evidence="6">The sequence shown here is derived from an EMBL/GenBank/DDBJ whole genome shotgun (WGS) entry which is preliminary data.</text>
</comment>
<dbReference type="AlphaFoldDB" id="A0ABD1BLI2"/>
<evidence type="ECO:0000259" key="5">
    <source>
        <dbReference type="SMART" id="SM00856"/>
    </source>
</evidence>
<evidence type="ECO:0000256" key="4">
    <source>
        <dbReference type="SAM" id="SignalP"/>
    </source>
</evidence>
<sequence>MMMMIKFMLFTYLVISPISICANKDLMVNECHNAQVPIICMQCLESDPTSVSANSVGIASIIINCLDSRLQNITNIITDLLSSKEDKGEVKTALEACKKELLMEATTKLSEAKTGLNTNDYDKANLSIKLALGFPLSCRAYLKNFKFASLELFSQIDIYDQLSNAAMRIIDRF</sequence>
<feature type="signal peptide" evidence="4">
    <location>
        <begin position="1"/>
        <end position="22"/>
    </location>
</feature>
<protein>
    <submittedName>
        <fullName evidence="6">Pectinesterase inhibitor</fullName>
    </submittedName>
</protein>
<keyword evidence="7" id="KW-1185">Reference proteome</keyword>
<reference evidence="6 7" key="1">
    <citation type="submission" date="2024-04" db="EMBL/GenBank/DDBJ databases">
        <title>Genome assembly C_amara_ONT_v2.</title>
        <authorList>
            <person name="Yant L."/>
            <person name="Moore C."/>
            <person name="Slenker M."/>
        </authorList>
    </citation>
    <scope>NUCLEOTIDE SEQUENCE [LARGE SCALE GENOMIC DNA]</scope>
    <source>
        <tissue evidence="6">Leaf</tissue>
    </source>
</reference>
<dbReference type="NCBIfam" id="TIGR01614">
    <property type="entry name" value="PME_inhib"/>
    <property type="match status" value="1"/>
</dbReference>
<dbReference type="SMART" id="SM00856">
    <property type="entry name" value="PMEI"/>
    <property type="match status" value="1"/>
</dbReference>
<name>A0ABD1BLI2_CARAN</name>
<dbReference type="EMBL" id="JBANAX010000232">
    <property type="protein sequence ID" value="KAL1218003.1"/>
    <property type="molecule type" value="Genomic_DNA"/>
</dbReference>
<dbReference type="GO" id="GO:0046910">
    <property type="term" value="F:pectinesterase inhibitor activity"/>
    <property type="evidence" value="ECO:0007669"/>
    <property type="project" value="UniProtKB-ARBA"/>
</dbReference>
<dbReference type="Pfam" id="PF04043">
    <property type="entry name" value="PMEI"/>
    <property type="match status" value="1"/>
</dbReference>
<evidence type="ECO:0000313" key="7">
    <source>
        <dbReference type="Proteomes" id="UP001558713"/>
    </source>
</evidence>
<proteinExistence type="inferred from homology"/>
<evidence type="ECO:0000256" key="1">
    <source>
        <dbReference type="ARBA" id="ARBA00022729"/>
    </source>
</evidence>
<dbReference type="PANTHER" id="PTHR35357">
    <property type="entry name" value="OS02G0537100 PROTEIN"/>
    <property type="match status" value="1"/>
</dbReference>
<dbReference type="InterPro" id="IPR034086">
    <property type="entry name" value="PMEI_plant"/>
</dbReference>
<dbReference type="Proteomes" id="UP001558713">
    <property type="component" value="Unassembled WGS sequence"/>
</dbReference>